<dbReference type="SUPFAM" id="SSF46689">
    <property type="entry name" value="Homeodomain-like"/>
    <property type="match status" value="1"/>
</dbReference>
<keyword evidence="3" id="KW-0804">Transcription</keyword>
<evidence type="ECO:0000256" key="4">
    <source>
        <dbReference type="PROSITE-ProRule" id="PRU00335"/>
    </source>
</evidence>
<accession>A0ABV4QVY1</accession>
<dbReference type="PANTHER" id="PTHR47506">
    <property type="entry name" value="TRANSCRIPTIONAL REGULATORY PROTEIN"/>
    <property type="match status" value="1"/>
</dbReference>
<feature type="DNA-binding region" description="H-T-H motif" evidence="4">
    <location>
        <begin position="31"/>
        <end position="50"/>
    </location>
</feature>
<dbReference type="Pfam" id="PF00440">
    <property type="entry name" value="TetR_N"/>
    <property type="match status" value="1"/>
</dbReference>
<keyword evidence="8" id="KW-1185">Reference proteome</keyword>
<name>A0ABV4QVY1_9ACTN</name>
<evidence type="ECO:0000256" key="3">
    <source>
        <dbReference type="ARBA" id="ARBA00023163"/>
    </source>
</evidence>
<dbReference type="InterPro" id="IPR001647">
    <property type="entry name" value="HTH_TetR"/>
</dbReference>
<dbReference type="PANTHER" id="PTHR47506:SF1">
    <property type="entry name" value="HTH-TYPE TRANSCRIPTIONAL REGULATOR YJDC"/>
    <property type="match status" value="1"/>
</dbReference>
<feature type="region of interest" description="Disordered" evidence="5">
    <location>
        <begin position="175"/>
        <end position="212"/>
    </location>
</feature>
<dbReference type="Pfam" id="PF16925">
    <property type="entry name" value="TetR_C_13"/>
    <property type="match status" value="1"/>
</dbReference>
<organism evidence="7 8">
    <name type="scientific">Actinomadura chokoriensis</name>
    <dbReference type="NCBI Taxonomy" id="454156"/>
    <lineage>
        <taxon>Bacteria</taxon>
        <taxon>Bacillati</taxon>
        <taxon>Actinomycetota</taxon>
        <taxon>Actinomycetes</taxon>
        <taxon>Streptosporangiales</taxon>
        <taxon>Thermomonosporaceae</taxon>
        <taxon>Actinomadura</taxon>
    </lineage>
</organism>
<dbReference type="EMBL" id="JAXCEH010000005">
    <property type="protein sequence ID" value="MFA1554299.1"/>
    <property type="molecule type" value="Genomic_DNA"/>
</dbReference>
<gene>
    <name evidence="7" type="ORF">SM436_11435</name>
</gene>
<evidence type="ECO:0000259" key="6">
    <source>
        <dbReference type="PROSITE" id="PS50977"/>
    </source>
</evidence>
<dbReference type="SUPFAM" id="SSF48498">
    <property type="entry name" value="Tetracyclin repressor-like, C-terminal domain"/>
    <property type="match status" value="1"/>
</dbReference>
<dbReference type="RefSeq" id="WP_371940690.1">
    <property type="nucleotide sequence ID" value="NZ_JAXCEH010000005.1"/>
</dbReference>
<evidence type="ECO:0000256" key="2">
    <source>
        <dbReference type="ARBA" id="ARBA00023125"/>
    </source>
</evidence>
<dbReference type="InterPro" id="IPR011075">
    <property type="entry name" value="TetR_C"/>
</dbReference>
<proteinExistence type="predicted"/>
<dbReference type="PROSITE" id="PS50977">
    <property type="entry name" value="HTH_TETR_2"/>
    <property type="match status" value="1"/>
</dbReference>
<evidence type="ECO:0000256" key="1">
    <source>
        <dbReference type="ARBA" id="ARBA00023015"/>
    </source>
</evidence>
<dbReference type="Gene3D" id="1.10.357.10">
    <property type="entry name" value="Tetracycline Repressor, domain 2"/>
    <property type="match status" value="1"/>
</dbReference>
<keyword evidence="1" id="KW-0805">Transcription regulation</keyword>
<reference evidence="7 8" key="1">
    <citation type="submission" date="2023-11" db="EMBL/GenBank/DDBJ databases">
        <title>Actinomadura monticuli sp. nov., isolated from volcanic ash.</title>
        <authorList>
            <person name="Lee S.D."/>
            <person name="Yang H."/>
            <person name="Kim I.S."/>
        </authorList>
    </citation>
    <scope>NUCLEOTIDE SEQUENCE [LARGE SCALE GENOMIC DNA]</scope>
    <source>
        <strain evidence="7 8">DSM 45346</strain>
    </source>
</reference>
<evidence type="ECO:0000313" key="8">
    <source>
        <dbReference type="Proteomes" id="UP001569904"/>
    </source>
</evidence>
<evidence type="ECO:0000313" key="7">
    <source>
        <dbReference type="EMBL" id="MFA1554299.1"/>
    </source>
</evidence>
<evidence type="ECO:0000256" key="5">
    <source>
        <dbReference type="SAM" id="MobiDB-lite"/>
    </source>
</evidence>
<keyword evidence="2 4" id="KW-0238">DNA-binding</keyword>
<protein>
    <submittedName>
        <fullName evidence="7">TetR/AcrR family transcriptional regulator</fullName>
    </submittedName>
</protein>
<dbReference type="Gene3D" id="1.10.10.60">
    <property type="entry name" value="Homeodomain-like"/>
    <property type="match status" value="1"/>
</dbReference>
<comment type="caution">
    <text evidence="7">The sequence shown here is derived from an EMBL/GenBank/DDBJ whole genome shotgun (WGS) entry which is preliminary data.</text>
</comment>
<dbReference type="PRINTS" id="PR00455">
    <property type="entry name" value="HTHTETR"/>
</dbReference>
<dbReference type="Proteomes" id="UP001569904">
    <property type="component" value="Unassembled WGS sequence"/>
</dbReference>
<dbReference type="InterPro" id="IPR036271">
    <property type="entry name" value="Tet_transcr_reg_TetR-rel_C_sf"/>
</dbReference>
<feature type="domain" description="HTH tetR-type" evidence="6">
    <location>
        <begin position="8"/>
        <end position="68"/>
    </location>
</feature>
<sequence length="212" mass="22930">MARGRPRTFDRDTALAAATRLFWERGYEATSVGELTEAMGIRPASLYAAFGDKKSLFKEAVAAYGRSPEGAFVARALAEEPTARKAFTRILHEAAAIYPDPSHPAGCLVITAATNVALKDAEVETHLRDLRNTNLKTFEARLRTARADGEVPASADPEALAHYFGAIIQGMSQQARDGASRRTLTDVADQAMRTWPEPADSPRQSAKEPGSV</sequence>
<dbReference type="InterPro" id="IPR009057">
    <property type="entry name" value="Homeodomain-like_sf"/>
</dbReference>